<feature type="compositionally biased region" description="Basic and acidic residues" evidence="1">
    <location>
        <begin position="98"/>
        <end position="116"/>
    </location>
</feature>
<evidence type="ECO:0000313" key="3">
    <source>
        <dbReference type="Proteomes" id="UP000535937"/>
    </source>
</evidence>
<keyword evidence="3" id="KW-1185">Reference proteome</keyword>
<evidence type="ECO:0000256" key="1">
    <source>
        <dbReference type="SAM" id="MobiDB-lite"/>
    </source>
</evidence>
<gene>
    <name evidence="2" type="ORF">FHS09_003385</name>
</gene>
<feature type="region of interest" description="Disordered" evidence="1">
    <location>
        <begin position="93"/>
        <end position="116"/>
    </location>
</feature>
<accession>A0A7W4WE42</accession>
<reference evidence="2 3" key="1">
    <citation type="submission" date="2020-08" db="EMBL/GenBank/DDBJ databases">
        <title>Genomic Encyclopedia of Type Strains, Phase III (KMG-III): the genomes of soil and plant-associated and newly described type strains.</title>
        <authorList>
            <person name="Whitman W."/>
        </authorList>
    </citation>
    <scope>NUCLEOTIDE SEQUENCE [LARGE SCALE GENOMIC DNA]</scope>
    <source>
        <strain evidence="2 3">CECT 8799</strain>
    </source>
</reference>
<dbReference type="RefSeq" id="WP_221192075.1">
    <property type="nucleotide sequence ID" value="NZ_JACHWZ010000017.1"/>
</dbReference>
<feature type="compositionally biased region" description="Basic and acidic residues" evidence="1">
    <location>
        <begin position="1"/>
        <end position="10"/>
    </location>
</feature>
<feature type="compositionally biased region" description="Basic and acidic residues" evidence="1">
    <location>
        <begin position="29"/>
        <end position="38"/>
    </location>
</feature>
<feature type="compositionally biased region" description="Gly residues" evidence="1">
    <location>
        <begin position="14"/>
        <end position="24"/>
    </location>
</feature>
<dbReference type="AlphaFoldDB" id="A0A7W4WE42"/>
<dbReference type="EMBL" id="JACHWZ010000017">
    <property type="protein sequence ID" value="MBB3062536.1"/>
    <property type="molecule type" value="Genomic_DNA"/>
</dbReference>
<name>A0A7W4WE42_9GAMM</name>
<feature type="region of interest" description="Disordered" evidence="1">
    <location>
        <begin position="1"/>
        <end position="69"/>
    </location>
</feature>
<comment type="caution">
    <text evidence="2">The sequence shown here is derived from an EMBL/GenBank/DDBJ whole genome shotgun (WGS) entry which is preliminary data.</text>
</comment>
<protein>
    <submittedName>
        <fullName evidence="2">Uncharacterized protein</fullName>
    </submittedName>
</protein>
<proteinExistence type="predicted"/>
<organism evidence="2 3">
    <name type="scientific">Microbulbifer rhizosphaerae</name>
    <dbReference type="NCBI Taxonomy" id="1562603"/>
    <lineage>
        <taxon>Bacteria</taxon>
        <taxon>Pseudomonadati</taxon>
        <taxon>Pseudomonadota</taxon>
        <taxon>Gammaproteobacteria</taxon>
        <taxon>Cellvibrionales</taxon>
        <taxon>Microbulbiferaceae</taxon>
        <taxon>Microbulbifer</taxon>
    </lineage>
</organism>
<dbReference type="Proteomes" id="UP000535937">
    <property type="component" value="Unassembled WGS sequence"/>
</dbReference>
<sequence>MADTDHRDTRSAGGAEGSPGGQGSDGADQEGRGQEQLRAHQRQAIVDDTGHYAAQYPTADQRAHGDQHQHSFHAAVYTVDQALLQYRIAVTEAQAQGDGDKPGGEQRQLDRQRQQV</sequence>
<evidence type="ECO:0000313" key="2">
    <source>
        <dbReference type="EMBL" id="MBB3062536.1"/>
    </source>
</evidence>